<dbReference type="InterPro" id="IPR047817">
    <property type="entry name" value="ABC2_TM_bact-type"/>
</dbReference>
<evidence type="ECO:0000313" key="11">
    <source>
        <dbReference type="Proteomes" id="UP000236000"/>
    </source>
</evidence>
<dbReference type="OrthoDB" id="9776218at2"/>
<evidence type="ECO:0000256" key="7">
    <source>
        <dbReference type="ARBA" id="ARBA00023136"/>
    </source>
</evidence>
<comment type="similarity">
    <text evidence="2 8">Belongs to the ABC-2 integral membrane protein family.</text>
</comment>
<dbReference type="Proteomes" id="UP000236000">
    <property type="component" value="Unassembled WGS sequence"/>
</dbReference>
<gene>
    <name evidence="10" type="ORF">CXU22_04845</name>
</gene>
<keyword evidence="3 8" id="KW-0813">Transport</keyword>
<dbReference type="RefSeq" id="WP_102713119.1">
    <property type="nucleotide sequence ID" value="NZ_PJKA01000009.1"/>
</dbReference>
<proteinExistence type="inferred from homology"/>
<accession>A0A2N8HEN3</accession>
<reference evidence="10 11" key="1">
    <citation type="journal article" date="2017" name="BMC Genomics">
        <title>Genome sequencing of 39 Akkermansia muciniphila isolates reveals its population structure, genomic and functional diverisity, and global distribution in mammalian gut microbiotas.</title>
        <authorList>
            <person name="Guo X."/>
            <person name="Li S."/>
            <person name="Zhang J."/>
            <person name="Wu F."/>
            <person name="Li X."/>
            <person name="Wu D."/>
            <person name="Zhang M."/>
            <person name="Ou Z."/>
            <person name="Jie Z."/>
            <person name="Yan Q."/>
            <person name="Li P."/>
            <person name="Yi J."/>
            <person name="Peng Y."/>
        </authorList>
    </citation>
    <scope>NUCLEOTIDE SEQUENCE [LARGE SCALE GENOMIC DNA]</scope>
    <source>
        <strain evidence="10 11">GP24</strain>
    </source>
</reference>
<evidence type="ECO:0000256" key="2">
    <source>
        <dbReference type="ARBA" id="ARBA00007783"/>
    </source>
</evidence>
<sequence>MDFFVRIASLVKKELLAVLRDKKSRMALIIPPVIQICIFGYAATMNVTRVPYAVLDKDGGETAAQYIADLEGTGIFRRQAAAATEKDIDRMIDNREIVVGLTIPPDFSRNLQTGRPASLQLIADGRNANTAAIALGYAQQIASSFGADLTARNGGASPVEIEARSWFNPNLITRWFIVPGLIAVLALINSILSGALSIAREREEGTFDQLLVAPYNPGEILLGKGIATVITGSMQAVFVVLVAMFWFRIPLQGSIWLLAAAILLFIITAAAIGLCISSFAQSLQQAIVGTFLLLVPMVMLSGFATPISSMPDIFQDLTLLNPMRYGLELIQRIFLEGAGFLDLWPLFGAILIVTAVSVFAAIFSFHHKIS</sequence>
<dbReference type="PRINTS" id="PR00164">
    <property type="entry name" value="ABC2TRNSPORT"/>
</dbReference>
<dbReference type="InterPro" id="IPR000412">
    <property type="entry name" value="ABC_2_transport"/>
</dbReference>
<comment type="caution">
    <text evidence="10">The sequence shown here is derived from an EMBL/GenBank/DDBJ whole genome shotgun (WGS) entry which is preliminary data.</text>
</comment>
<comment type="subcellular location">
    <subcellularLocation>
        <location evidence="1 8">Cell membrane</location>
        <topology evidence="1 8">Multi-pass membrane protein</topology>
    </subcellularLocation>
</comment>
<evidence type="ECO:0000256" key="4">
    <source>
        <dbReference type="ARBA" id="ARBA00022475"/>
    </source>
</evidence>
<dbReference type="PROSITE" id="PS51012">
    <property type="entry name" value="ABC_TM2"/>
    <property type="match status" value="1"/>
</dbReference>
<organism evidence="10 11">
    <name type="scientific">Akkermansia muciniphila</name>
    <dbReference type="NCBI Taxonomy" id="239935"/>
    <lineage>
        <taxon>Bacteria</taxon>
        <taxon>Pseudomonadati</taxon>
        <taxon>Verrucomicrobiota</taxon>
        <taxon>Verrucomicrobiia</taxon>
        <taxon>Verrucomicrobiales</taxon>
        <taxon>Akkermansiaceae</taxon>
        <taxon>Akkermansia</taxon>
    </lineage>
</organism>
<dbReference type="InterPro" id="IPR013525">
    <property type="entry name" value="ABC2_TM"/>
</dbReference>
<evidence type="ECO:0000256" key="6">
    <source>
        <dbReference type="ARBA" id="ARBA00022989"/>
    </source>
</evidence>
<dbReference type="AlphaFoldDB" id="A0A2N8HEN3"/>
<comment type="caution">
    <text evidence="8">Lacks conserved residue(s) required for the propagation of feature annotation.</text>
</comment>
<name>A0A2N8HEN3_9BACT</name>
<dbReference type="GO" id="GO:0140359">
    <property type="term" value="F:ABC-type transporter activity"/>
    <property type="evidence" value="ECO:0007669"/>
    <property type="project" value="InterPro"/>
</dbReference>
<keyword evidence="7 8" id="KW-0472">Membrane</keyword>
<keyword evidence="4 8" id="KW-1003">Cell membrane</keyword>
<feature type="transmembrane region" description="Helical" evidence="8">
    <location>
        <begin position="286"/>
        <end position="307"/>
    </location>
</feature>
<evidence type="ECO:0000259" key="9">
    <source>
        <dbReference type="PROSITE" id="PS51012"/>
    </source>
</evidence>
<dbReference type="Pfam" id="PF12698">
    <property type="entry name" value="ABC2_membrane_3"/>
    <property type="match status" value="1"/>
</dbReference>
<feature type="transmembrane region" description="Helical" evidence="8">
    <location>
        <begin position="175"/>
        <end position="199"/>
    </location>
</feature>
<protein>
    <recommendedName>
        <fullName evidence="8">Transport permease protein</fullName>
    </recommendedName>
</protein>
<feature type="transmembrane region" description="Helical" evidence="8">
    <location>
        <begin position="343"/>
        <end position="365"/>
    </location>
</feature>
<feature type="transmembrane region" description="Helical" evidence="8">
    <location>
        <begin position="220"/>
        <end position="249"/>
    </location>
</feature>
<evidence type="ECO:0000256" key="1">
    <source>
        <dbReference type="ARBA" id="ARBA00004651"/>
    </source>
</evidence>
<dbReference type="PANTHER" id="PTHR30294:SF44">
    <property type="entry name" value="MULTIDRUG ABC TRANSPORTER PERMEASE YBHR-RELATED"/>
    <property type="match status" value="1"/>
</dbReference>
<dbReference type="Gene3D" id="3.40.1710.10">
    <property type="entry name" value="abc type-2 transporter like domain"/>
    <property type="match status" value="1"/>
</dbReference>
<evidence type="ECO:0000313" key="10">
    <source>
        <dbReference type="EMBL" id="PNC18483.1"/>
    </source>
</evidence>
<keyword evidence="6 8" id="KW-1133">Transmembrane helix</keyword>
<dbReference type="EMBL" id="PJKA01000009">
    <property type="protein sequence ID" value="PNC18483.1"/>
    <property type="molecule type" value="Genomic_DNA"/>
</dbReference>
<feature type="domain" description="ABC transmembrane type-2" evidence="9">
    <location>
        <begin position="131"/>
        <end position="368"/>
    </location>
</feature>
<dbReference type="PANTHER" id="PTHR30294">
    <property type="entry name" value="MEMBRANE COMPONENT OF ABC TRANSPORTER YHHJ-RELATED"/>
    <property type="match status" value="1"/>
</dbReference>
<evidence type="ECO:0000256" key="3">
    <source>
        <dbReference type="ARBA" id="ARBA00022448"/>
    </source>
</evidence>
<evidence type="ECO:0000256" key="5">
    <source>
        <dbReference type="ARBA" id="ARBA00022692"/>
    </source>
</evidence>
<evidence type="ECO:0000256" key="8">
    <source>
        <dbReference type="RuleBase" id="RU361157"/>
    </source>
</evidence>
<dbReference type="GO" id="GO:0043190">
    <property type="term" value="C:ATP-binding cassette (ABC) transporter complex"/>
    <property type="evidence" value="ECO:0007669"/>
    <property type="project" value="InterPro"/>
</dbReference>
<feature type="transmembrane region" description="Helical" evidence="8">
    <location>
        <begin position="255"/>
        <end position="279"/>
    </location>
</feature>
<keyword evidence="5 8" id="KW-0812">Transmembrane</keyword>
<dbReference type="InterPro" id="IPR051449">
    <property type="entry name" value="ABC-2_transporter_component"/>
</dbReference>